<sequence>MKTVILGTGEVCRLLAPAFLSLGHEVVVGTRDPEATLAGNHPYRLLAARHPELRLVSFADAVAAADRSGLVVNAISGPACLEALAPLADGLAGHVVMDVSSPYDWSRPDAVLDPVNTDSLGEAIQRALPGAFVVKTFNTLAAQVMPRPDAVGPDHTVFLSGDDEAAKARVAELLRALGWRDVLDLGGIVTARATEMMLRMWIDTSRALGTHLFGFKIVR</sequence>
<dbReference type="AlphaFoldDB" id="A0ABD7D6C9"/>
<dbReference type="Proteomes" id="UP000623926">
    <property type="component" value="Plasmid unnamed3"/>
</dbReference>
<dbReference type="EMBL" id="CP070247">
    <property type="protein sequence ID" value="QRV39087.1"/>
    <property type="molecule type" value="Genomic_DNA"/>
</dbReference>
<gene>
    <name evidence="3" type="ORF">I6J42_33900</name>
</gene>
<evidence type="ECO:0000313" key="4">
    <source>
        <dbReference type="Proteomes" id="UP000623926"/>
    </source>
</evidence>
<feature type="domain" description="Pyrroline-5-carboxylate reductase catalytic N-terminal" evidence="2">
    <location>
        <begin position="4"/>
        <end position="101"/>
    </location>
</feature>
<reference evidence="3 4" key="1">
    <citation type="submission" date="2021-02" db="EMBL/GenBank/DDBJ databases">
        <title>FDA dAtabase for Regulatory Grade micrObial Sequences (FDA-ARGOS): Supporting development and validation of Infectious Disease Dx tests.</title>
        <authorList>
            <person name="Sproer C."/>
            <person name="Gronow S."/>
            <person name="Severitt S."/>
            <person name="Schroder I."/>
            <person name="Tallon L."/>
            <person name="Sadzewicz L."/>
            <person name="Zhao X."/>
            <person name="Boylan J."/>
            <person name="Ott S."/>
            <person name="Bowen H."/>
            <person name="Vavikolanu K."/>
            <person name="Mehta A."/>
            <person name="Aluvathingal J."/>
            <person name="Nadendla S."/>
            <person name="Lowell S."/>
            <person name="Myers T."/>
            <person name="Yan Y."/>
            <person name="Sichtig H."/>
        </authorList>
    </citation>
    <scope>NUCLEOTIDE SEQUENCE [LARGE SCALE GENOMIC DNA]</scope>
    <source>
        <strain evidence="3 4">FDAARGOS_1212</strain>
        <plasmid evidence="3 4">unnamed3</plasmid>
    </source>
</reference>
<geneLocation type="plasmid" evidence="3 4">
    <name>unnamed3</name>
</geneLocation>
<dbReference type="Gene3D" id="3.40.50.720">
    <property type="entry name" value="NAD(P)-binding Rossmann-like Domain"/>
    <property type="match status" value="1"/>
</dbReference>
<evidence type="ECO:0000313" key="3">
    <source>
        <dbReference type="EMBL" id="QRV39087.1"/>
    </source>
</evidence>
<dbReference type="SUPFAM" id="SSF51735">
    <property type="entry name" value="NAD(P)-binding Rossmann-fold domains"/>
    <property type="match status" value="1"/>
</dbReference>
<dbReference type="GO" id="GO:0016491">
    <property type="term" value="F:oxidoreductase activity"/>
    <property type="evidence" value="ECO:0007669"/>
    <property type="project" value="UniProtKB-KW"/>
</dbReference>
<dbReference type="InterPro" id="IPR028939">
    <property type="entry name" value="P5C_Rdtase_cat_N"/>
</dbReference>
<dbReference type="PANTHER" id="PTHR14239">
    <property type="entry name" value="DUDULIN-RELATED"/>
    <property type="match status" value="1"/>
</dbReference>
<dbReference type="InterPro" id="IPR036291">
    <property type="entry name" value="NAD(P)-bd_dom_sf"/>
</dbReference>
<protein>
    <submittedName>
        <fullName evidence="3">NAD(P)-binding domain-containing protein</fullName>
    </submittedName>
</protein>
<evidence type="ECO:0000256" key="1">
    <source>
        <dbReference type="ARBA" id="ARBA00023002"/>
    </source>
</evidence>
<name>A0ABD7D6C9_9ACTN</name>
<dbReference type="Pfam" id="PF03807">
    <property type="entry name" value="F420_oxidored"/>
    <property type="match status" value="1"/>
</dbReference>
<proteinExistence type="predicted"/>
<keyword evidence="3" id="KW-0614">Plasmid</keyword>
<dbReference type="RefSeq" id="WP_205030121.1">
    <property type="nucleotide sequence ID" value="NZ_CP070247.1"/>
</dbReference>
<accession>A0ABD7D6C9</accession>
<organism evidence="3 4">
    <name type="scientific">Streptomyces californicus</name>
    <dbReference type="NCBI Taxonomy" id="67351"/>
    <lineage>
        <taxon>Bacteria</taxon>
        <taxon>Bacillati</taxon>
        <taxon>Actinomycetota</taxon>
        <taxon>Actinomycetes</taxon>
        <taxon>Kitasatosporales</taxon>
        <taxon>Streptomycetaceae</taxon>
        <taxon>Streptomyces</taxon>
    </lineage>
</organism>
<keyword evidence="1" id="KW-0560">Oxidoreductase</keyword>
<evidence type="ECO:0000259" key="2">
    <source>
        <dbReference type="Pfam" id="PF03807"/>
    </source>
</evidence>
<dbReference type="InterPro" id="IPR051267">
    <property type="entry name" value="STEAP_metalloreductase"/>
</dbReference>